<dbReference type="AlphaFoldDB" id="A0A178IEV0"/>
<organism evidence="2 3">
    <name type="scientific">Termitidicoccus mucosus</name>
    <dbReference type="NCBI Taxonomy" id="1184151"/>
    <lineage>
        <taxon>Bacteria</taxon>
        <taxon>Pseudomonadati</taxon>
        <taxon>Verrucomicrobiota</taxon>
        <taxon>Opitutia</taxon>
        <taxon>Opitutales</taxon>
        <taxon>Opitutaceae</taxon>
        <taxon>Termitidicoccus</taxon>
    </lineage>
</organism>
<feature type="compositionally biased region" description="Gly residues" evidence="1">
    <location>
        <begin position="11"/>
        <end position="21"/>
    </location>
</feature>
<protein>
    <submittedName>
        <fullName evidence="2">Uncharacterized protein</fullName>
    </submittedName>
</protein>
<accession>A0A178IEV0</accession>
<evidence type="ECO:0000256" key="1">
    <source>
        <dbReference type="SAM" id="MobiDB-lite"/>
    </source>
</evidence>
<proteinExistence type="predicted"/>
<sequence>MEGVGRVNTGRGLGQRAGEGDGQQFADAARLEGADDGERDGTVRIVAHGGVENEFHRINRRRRFQRGASWRKCQRQQPRET</sequence>
<feature type="region of interest" description="Disordered" evidence="1">
    <location>
        <begin position="1"/>
        <end position="40"/>
    </location>
</feature>
<name>A0A178IEV0_9BACT</name>
<comment type="caution">
    <text evidence="2">The sequence shown here is derived from an EMBL/GenBank/DDBJ whole genome shotgun (WGS) entry which is preliminary data.</text>
</comment>
<evidence type="ECO:0000313" key="3">
    <source>
        <dbReference type="Proteomes" id="UP000078486"/>
    </source>
</evidence>
<gene>
    <name evidence="2" type="ORF">AW736_17060</name>
</gene>
<reference evidence="2 3" key="1">
    <citation type="submission" date="2016-01" db="EMBL/GenBank/DDBJ databases">
        <title>High potential of lignocellulose degradation of a new Verrucomicrobia species.</title>
        <authorList>
            <person name="Wang Y."/>
            <person name="Shi Y."/>
            <person name="Qiu Z."/>
            <person name="Liu S."/>
            <person name="Yang H."/>
        </authorList>
    </citation>
    <scope>NUCLEOTIDE SEQUENCE [LARGE SCALE GENOMIC DNA]</scope>
    <source>
        <strain evidence="2 3">TSB47</strain>
    </source>
</reference>
<dbReference type="Proteomes" id="UP000078486">
    <property type="component" value="Unassembled WGS sequence"/>
</dbReference>
<dbReference type="EMBL" id="LRRQ01000127">
    <property type="protein sequence ID" value="OAM88543.1"/>
    <property type="molecule type" value="Genomic_DNA"/>
</dbReference>
<dbReference type="RefSeq" id="WP_068771492.1">
    <property type="nucleotide sequence ID" value="NZ_CP109796.1"/>
</dbReference>
<keyword evidence="3" id="KW-1185">Reference proteome</keyword>
<evidence type="ECO:0000313" key="2">
    <source>
        <dbReference type="EMBL" id="OAM88543.1"/>
    </source>
</evidence>